<dbReference type="InterPro" id="IPR032342">
    <property type="entry name" value="DUF4861"/>
</dbReference>
<dbReference type="PANTHER" id="PTHR33886:SF8">
    <property type="entry name" value="UNSATURATED RHAMNOGALACTURONAN HYDROLASE (EUROFUNG)"/>
    <property type="match status" value="1"/>
</dbReference>
<dbReference type="GO" id="GO:0005975">
    <property type="term" value="P:carbohydrate metabolic process"/>
    <property type="evidence" value="ECO:0007669"/>
    <property type="project" value="InterPro"/>
</dbReference>
<organism evidence="3 4">
    <name type="scientific">Chitinophaga eiseniae</name>
    <dbReference type="NCBI Taxonomy" id="634771"/>
    <lineage>
        <taxon>Bacteria</taxon>
        <taxon>Pseudomonadati</taxon>
        <taxon>Bacteroidota</taxon>
        <taxon>Chitinophagia</taxon>
        <taxon>Chitinophagales</taxon>
        <taxon>Chitinophagaceae</taxon>
        <taxon>Chitinophaga</taxon>
    </lineage>
</organism>
<dbReference type="SUPFAM" id="SSF48208">
    <property type="entry name" value="Six-hairpin glycosidases"/>
    <property type="match status" value="1"/>
</dbReference>
<dbReference type="EMBL" id="FUWZ01000002">
    <property type="protein sequence ID" value="SJZ98059.1"/>
    <property type="molecule type" value="Genomic_DNA"/>
</dbReference>
<dbReference type="Pfam" id="PF16153">
    <property type="entry name" value="DUF4861"/>
    <property type="match status" value="1"/>
</dbReference>
<dbReference type="Proteomes" id="UP000190367">
    <property type="component" value="Unassembled WGS sequence"/>
</dbReference>
<evidence type="ECO:0000313" key="4">
    <source>
        <dbReference type="Proteomes" id="UP000190367"/>
    </source>
</evidence>
<evidence type="ECO:0000256" key="2">
    <source>
        <dbReference type="SAM" id="SignalP"/>
    </source>
</evidence>
<feature type="chain" id="PRO_5013363898" evidence="2">
    <location>
        <begin position="26"/>
        <end position="739"/>
    </location>
</feature>
<protein>
    <submittedName>
        <fullName evidence="3">Rhamnogalacturonyl hydrolase YesR</fullName>
    </submittedName>
</protein>
<dbReference type="PANTHER" id="PTHR33886">
    <property type="entry name" value="UNSATURATED RHAMNOGALACTURONAN HYDROLASE (EUROFUNG)"/>
    <property type="match status" value="1"/>
</dbReference>
<dbReference type="InterPro" id="IPR052043">
    <property type="entry name" value="PolySaccharide_Degr_Enz"/>
</dbReference>
<dbReference type="GO" id="GO:0016787">
    <property type="term" value="F:hydrolase activity"/>
    <property type="evidence" value="ECO:0007669"/>
    <property type="project" value="UniProtKB-KW"/>
</dbReference>
<sequence>MKMKNIIAGSLLGLSALHFGPDAGAAPRKTAVVAPSLNALSAQFIRGYMEKVANWQWQSIERKGWANPQTNWTNGAMYAGMVALSQVTDNPFFIQRLIQVGRDNDWNTGPDRFFADEYCIGQLYAQLYPYYKDPVMIDKFRKLADSIVAAPHTESLDWKNGIHHREWAWCDALFMGPPALGYLSTATGDPRYLETADKLWWKTTDFLFDKKDSLYYRDARYFDQKENNGAKVFWSRGNGWVMGGLARLLDNMPANYANRARFVDLFKKMAYRIAALQTADGTWHASLLDPDSYPAKETSGTGFYVYALMWGVNNGILPEKDFLPVIHKGWQALVDCVQPNGKLGYVQVVAAAPGKATADDSEVYGVGAFLLAGSELIRHNLLQNSPGDITISNPTGLNREGEIVEIPYDQFTAKLNKDTRKSFKVVDLLSDQEIPYQLIYEGGKTPKAVLLQVSVTPAGSRQLGIKAGAPAPVAAKAYGRFVPERKDDYAWENDRMAYRMYGAALEKTPREMAFGIDVWAKRTTDMVIDNWYKLDNYHHDNGQGLDYYSVGLTLGAGDTAPYGKDTIYFPKNYRQWKRLDNGPLRTTFALTYDTWQAGNIPVSVTKTISLDAGSQLNKMQVQYTFKGDQLPVVTGIVKRKEPGAVLLDERNGVMGYWEPPHGEDGTLGVGCVFPAPVPGMKTDNVHLLSPGAAVGRQPYVYYAGAAWNKGGRITNAEEWFQYLEAFAQRIKAPLKVTIQ</sequence>
<evidence type="ECO:0000256" key="1">
    <source>
        <dbReference type="ARBA" id="ARBA00022801"/>
    </source>
</evidence>
<feature type="signal peptide" evidence="2">
    <location>
        <begin position="1"/>
        <end position="25"/>
    </location>
</feature>
<dbReference type="InterPro" id="IPR008928">
    <property type="entry name" value="6-hairpin_glycosidase_sf"/>
</dbReference>
<reference evidence="4" key="1">
    <citation type="submission" date="2017-02" db="EMBL/GenBank/DDBJ databases">
        <authorList>
            <person name="Varghese N."/>
            <person name="Submissions S."/>
        </authorList>
    </citation>
    <scope>NUCLEOTIDE SEQUENCE [LARGE SCALE GENOMIC DNA]</scope>
    <source>
        <strain evidence="4">DSM 22224</strain>
    </source>
</reference>
<gene>
    <name evidence="3" type="ORF">SAMN04488128_102138</name>
</gene>
<keyword evidence="2" id="KW-0732">Signal</keyword>
<dbReference type="Pfam" id="PF07470">
    <property type="entry name" value="Glyco_hydro_88"/>
    <property type="match status" value="1"/>
</dbReference>
<proteinExistence type="predicted"/>
<dbReference type="Gene3D" id="1.50.10.10">
    <property type="match status" value="1"/>
</dbReference>
<evidence type="ECO:0000313" key="3">
    <source>
        <dbReference type="EMBL" id="SJZ98059.1"/>
    </source>
</evidence>
<keyword evidence="1 3" id="KW-0378">Hydrolase</keyword>
<accession>A0A1T4Q2U5</accession>
<dbReference type="OrthoDB" id="258246at2"/>
<dbReference type="AlphaFoldDB" id="A0A1T4Q2U5"/>
<dbReference type="InterPro" id="IPR010905">
    <property type="entry name" value="Glyco_hydro_88"/>
</dbReference>
<name>A0A1T4Q2U5_9BACT</name>
<dbReference type="STRING" id="634771.SAMN04488128_102138"/>
<dbReference type="InterPro" id="IPR012341">
    <property type="entry name" value="6hp_glycosidase-like_sf"/>
</dbReference>
<dbReference type="RefSeq" id="WP_078668729.1">
    <property type="nucleotide sequence ID" value="NZ_FUWZ01000002.1"/>
</dbReference>
<keyword evidence="4" id="KW-1185">Reference proteome</keyword>